<proteinExistence type="predicted"/>
<feature type="transmembrane region" description="Helical" evidence="1">
    <location>
        <begin position="54"/>
        <end position="72"/>
    </location>
</feature>
<keyword evidence="1" id="KW-1133">Transmembrane helix</keyword>
<dbReference type="AlphaFoldDB" id="A0A6C0CF62"/>
<reference evidence="2" key="1">
    <citation type="journal article" date="2020" name="Nature">
        <title>Giant virus diversity and host interactions through global metagenomics.</title>
        <authorList>
            <person name="Schulz F."/>
            <person name="Roux S."/>
            <person name="Paez-Espino D."/>
            <person name="Jungbluth S."/>
            <person name="Walsh D.A."/>
            <person name="Denef V.J."/>
            <person name="McMahon K.D."/>
            <person name="Konstantinidis K.T."/>
            <person name="Eloe-Fadrosh E.A."/>
            <person name="Kyrpides N.C."/>
            <person name="Woyke T."/>
        </authorList>
    </citation>
    <scope>NUCLEOTIDE SEQUENCE</scope>
    <source>
        <strain evidence="2">GVMAG-M-3300020565-3</strain>
    </source>
</reference>
<dbReference type="EMBL" id="MN739391">
    <property type="protein sequence ID" value="QHT02244.1"/>
    <property type="molecule type" value="Genomic_DNA"/>
</dbReference>
<feature type="transmembrane region" description="Helical" evidence="1">
    <location>
        <begin position="12"/>
        <end position="34"/>
    </location>
</feature>
<name>A0A6C0CF62_9ZZZZ</name>
<sequence length="97" mass="10884">MDSIAELRKHRFFNLTLIDLVPTLIVGLIIHSYLWLYPLELSDDQQTNRTFVQYAASLVLILTTLLGLGVVIHRMFGIKSGLSAHLGLNGLPNKKII</sequence>
<evidence type="ECO:0000256" key="1">
    <source>
        <dbReference type="SAM" id="Phobius"/>
    </source>
</evidence>
<evidence type="ECO:0000313" key="2">
    <source>
        <dbReference type="EMBL" id="QHT02244.1"/>
    </source>
</evidence>
<keyword evidence="1" id="KW-0812">Transmembrane</keyword>
<accession>A0A6C0CF62</accession>
<keyword evidence="1" id="KW-0472">Membrane</keyword>
<organism evidence="2">
    <name type="scientific">viral metagenome</name>
    <dbReference type="NCBI Taxonomy" id="1070528"/>
    <lineage>
        <taxon>unclassified sequences</taxon>
        <taxon>metagenomes</taxon>
        <taxon>organismal metagenomes</taxon>
    </lineage>
</organism>
<protein>
    <submittedName>
        <fullName evidence="2">Uncharacterized protein</fullName>
    </submittedName>
</protein>